<keyword evidence="2" id="KW-1185">Reference proteome</keyword>
<sequence length="93" mass="9722">MAGSLAEALDSKSDIGAIAKSIAQVAVAVAVSAVAPGLAPIAQTATTMKQRVPTNLNSLRLDVMQAKKDEFLPQHIQNVVRSAGTNKKLAEQR</sequence>
<comment type="caution">
    <text evidence="1">The sequence shown here is derived from an EMBL/GenBank/DDBJ whole genome shotgun (WGS) entry which is preliminary data.</text>
</comment>
<reference evidence="1" key="1">
    <citation type="submission" date="2022-08" db="EMBL/GenBank/DDBJ databases">
        <authorList>
            <person name="Kallberg Y."/>
            <person name="Tangrot J."/>
            <person name="Rosling A."/>
        </authorList>
    </citation>
    <scope>NUCLEOTIDE SEQUENCE</scope>
    <source>
        <strain evidence="1">Wild A</strain>
    </source>
</reference>
<dbReference type="Proteomes" id="UP001153678">
    <property type="component" value="Unassembled WGS sequence"/>
</dbReference>
<dbReference type="EMBL" id="CAMKVN010020503">
    <property type="protein sequence ID" value="CAI2199178.1"/>
    <property type="molecule type" value="Genomic_DNA"/>
</dbReference>
<proteinExistence type="predicted"/>
<evidence type="ECO:0000313" key="2">
    <source>
        <dbReference type="Proteomes" id="UP001153678"/>
    </source>
</evidence>
<feature type="non-terminal residue" evidence="1">
    <location>
        <position position="93"/>
    </location>
</feature>
<protein>
    <submittedName>
        <fullName evidence="1">8970_t:CDS:1</fullName>
    </submittedName>
</protein>
<evidence type="ECO:0000313" key="1">
    <source>
        <dbReference type="EMBL" id="CAI2199178.1"/>
    </source>
</evidence>
<gene>
    <name evidence="1" type="ORF">FWILDA_LOCUS18945</name>
</gene>
<organism evidence="1 2">
    <name type="scientific">Funneliformis geosporum</name>
    <dbReference type="NCBI Taxonomy" id="1117311"/>
    <lineage>
        <taxon>Eukaryota</taxon>
        <taxon>Fungi</taxon>
        <taxon>Fungi incertae sedis</taxon>
        <taxon>Mucoromycota</taxon>
        <taxon>Glomeromycotina</taxon>
        <taxon>Glomeromycetes</taxon>
        <taxon>Glomerales</taxon>
        <taxon>Glomeraceae</taxon>
        <taxon>Funneliformis</taxon>
    </lineage>
</organism>
<dbReference type="AlphaFoldDB" id="A0A9W4TAQ6"/>
<accession>A0A9W4TAQ6</accession>
<name>A0A9W4TAQ6_9GLOM</name>